<comment type="subcellular location">
    <subcellularLocation>
        <location evidence="1">Membrane</location>
    </subcellularLocation>
</comment>
<evidence type="ECO:0000259" key="10">
    <source>
        <dbReference type="PROSITE" id="PS50011"/>
    </source>
</evidence>
<evidence type="ECO:0000256" key="2">
    <source>
        <dbReference type="ARBA" id="ARBA00008684"/>
    </source>
</evidence>
<keyword evidence="6 9" id="KW-1133">Transmembrane helix</keyword>
<dbReference type="SMR" id="A0A1S3B3V0"/>
<dbReference type="FunFam" id="3.80.10.10:FF:000627">
    <property type="entry name" value="Probable leucine-rich repeat receptor-like protein kinase At2g33170"/>
    <property type="match status" value="1"/>
</dbReference>
<dbReference type="GO" id="GO:0004672">
    <property type="term" value="F:protein kinase activity"/>
    <property type="evidence" value="ECO:0007669"/>
    <property type="project" value="InterPro"/>
</dbReference>
<dbReference type="InterPro" id="IPR003591">
    <property type="entry name" value="Leu-rich_rpt_typical-subtyp"/>
</dbReference>
<dbReference type="Gene3D" id="3.80.10.10">
    <property type="entry name" value="Ribonuclease Inhibitor"/>
    <property type="match status" value="2"/>
</dbReference>
<dbReference type="InterPro" id="IPR013210">
    <property type="entry name" value="LRR_N_plant-typ"/>
</dbReference>
<evidence type="ECO:0000256" key="9">
    <source>
        <dbReference type="SAM" id="Phobius"/>
    </source>
</evidence>
<evidence type="ECO:0000256" key="8">
    <source>
        <dbReference type="SAM" id="MobiDB-lite"/>
    </source>
</evidence>
<name>A0A1S3B3V0_CUCME</name>
<proteinExistence type="inferred from homology"/>
<feature type="domain" description="Protein kinase" evidence="10">
    <location>
        <begin position="451"/>
        <end position="749"/>
    </location>
</feature>
<evidence type="ECO:0000256" key="3">
    <source>
        <dbReference type="ARBA" id="ARBA00022614"/>
    </source>
</evidence>
<dbReference type="AlphaFoldDB" id="A0A1S3B3V0"/>
<dbReference type="Pfam" id="PF00560">
    <property type="entry name" value="LRR_1"/>
    <property type="match status" value="4"/>
</dbReference>
<accession>A0A1S3B3V0</accession>
<dbReference type="SMART" id="SM00220">
    <property type="entry name" value="S_TKc"/>
    <property type="match status" value="1"/>
</dbReference>
<dbReference type="RefSeq" id="XP_008441289.1">
    <property type="nucleotide sequence ID" value="XM_008443067.3"/>
</dbReference>
<dbReference type="PROSITE" id="PS50011">
    <property type="entry name" value="PROTEIN_KINASE_DOM"/>
    <property type="match status" value="1"/>
</dbReference>
<sequence length="753" mass="83668">MHDFHEWWNQNKTTFVNFLQHFPLQTKSNPKFSSQIPSTISPARISSNYAETSPKWTTLKFKNPSSLLSCFLSQVSNLLVTIRNLLALHFDAYFKRNTLSDCNKTLNNMDLLEIWLVFIVSNHFSFVSSLNEEGLALLSFKSSTFDSQGFLQNWNLSDATPCSWNGITCSEQRVVSLSIVDKKLSGTLHPALGKLGSLHHLSLQNNNLFGSFPTELYNLVELQSLDLSQNLFNGSIPDGFGSHLTSLQNLNLSFNVLHGLIPADFGNLSNLQGTLDLSHNVFTGPIPVSLSSLPTTLYIDLSYNNLSGSIPPQEALQNLGPTAYVGNAFLCGLPLNVSCSFVIPPPNHNPWFHCPSHGKGGKACSIITGSASIIVGFCLIILVVFWCKRAYPAKGSENLNGSCNFRQALMFKTEFSCFAKHEVEPLPENMDNYNFVLLDRQVDFDLEQLLKSSAYLLGKNGNGIVYKVFLERGLKLAVRRLEDGAYERFKEFQTEVEAIGKVRHPNIVALLAYCWSDEEKLLIHEYIPQGDLAIAIHGKAEISYFKPLSWSDRVKIMKGIAKGLTYLHEFSPRKYVHGDLKPTNILLGNNMEPYIADFGLGRLANAAGDFTGPPSEKTSTATPRRSPFRSNSMCSSLSIGSYYQAPEALKAGKPSQKWDVYSLGVILLEIITGKYPVIQWGSSEMELVEWVELGMDEGKRVLCMMDPSMCGEVEKEEAAAAIEIAVACTRKNPEKRPCMRIVSECLEKLGTSS</sequence>
<evidence type="ECO:0000256" key="5">
    <source>
        <dbReference type="ARBA" id="ARBA00022737"/>
    </source>
</evidence>
<evidence type="ECO:0000256" key="7">
    <source>
        <dbReference type="ARBA" id="ARBA00023136"/>
    </source>
</evidence>
<dbReference type="Gene3D" id="1.10.510.10">
    <property type="entry name" value="Transferase(Phosphotransferase) domain 1"/>
    <property type="match status" value="1"/>
</dbReference>
<dbReference type="PANTHER" id="PTHR48007:SF83">
    <property type="entry name" value="PROTEIN KINASE DOMAIN-CONTAINING PROTEIN"/>
    <property type="match status" value="1"/>
</dbReference>
<dbReference type="SMART" id="SM00369">
    <property type="entry name" value="LRR_TYP"/>
    <property type="match status" value="3"/>
</dbReference>
<keyword evidence="7 9" id="KW-0472">Membrane</keyword>
<dbReference type="PANTHER" id="PTHR48007">
    <property type="entry name" value="LEUCINE-RICH REPEAT RECEPTOR-LIKE PROTEIN KINASE PXC1"/>
    <property type="match status" value="1"/>
</dbReference>
<dbReference type="OrthoDB" id="4062651at2759"/>
<evidence type="ECO:0000313" key="11">
    <source>
        <dbReference type="Proteomes" id="UP001652600"/>
    </source>
</evidence>
<dbReference type="SUPFAM" id="SSF56112">
    <property type="entry name" value="Protein kinase-like (PK-like)"/>
    <property type="match status" value="1"/>
</dbReference>
<comment type="similarity">
    <text evidence="2">Belongs to the protein kinase superfamily. Ser/Thr protein kinase family.</text>
</comment>
<gene>
    <name evidence="12" type="primary">LOC103485458</name>
</gene>
<dbReference type="InterPro" id="IPR046959">
    <property type="entry name" value="PRK1-6/SRF4-like"/>
</dbReference>
<protein>
    <submittedName>
        <fullName evidence="12">Receptor protein kinase-like protein ZAR1</fullName>
    </submittedName>
</protein>
<dbReference type="Pfam" id="PF00069">
    <property type="entry name" value="Pkinase"/>
    <property type="match status" value="1"/>
</dbReference>
<evidence type="ECO:0000256" key="1">
    <source>
        <dbReference type="ARBA" id="ARBA00004370"/>
    </source>
</evidence>
<dbReference type="GO" id="GO:0005524">
    <property type="term" value="F:ATP binding"/>
    <property type="evidence" value="ECO:0007669"/>
    <property type="project" value="InterPro"/>
</dbReference>
<feature type="region of interest" description="Disordered" evidence="8">
    <location>
        <begin position="610"/>
        <end position="632"/>
    </location>
</feature>
<dbReference type="Pfam" id="PF08263">
    <property type="entry name" value="LRRNT_2"/>
    <property type="match status" value="1"/>
</dbReference>
<dbReference type="Gene3D" id="3.30.200.20">
    <property type="entry name" value="Phosphorylase Kinase, domain 1"/>
    <property type="match status" value="1"/>
</dbReference>
<keyword evidence="11" id="KW-1185">Reference proteome</keyword>
<evidence type="ECO:0000256" key="6">
    <source>
        <dbReference type="ARBA" id="ARBA00022989"/>
    </source>
</evidence>
<dbReference type="InterPro" id="IPR000719">
    <property type="entry name" value="Prot_kinase_dom"/>
</dbReference>
<dbReference type="PROSITE" id="PS00108">
    <property type="entry name" value="PROTEIN_KINASE_ST"/>
    <property type="match status" value="1"/>
</dbReference>
<organism evidence="11 12">
    <name type="scientific">Cucumis melo</name>
    <name type="common">Muskmelon</name>
    <dbReference type="NCBI Taxonomy" id="3656"/>
    <lineage>
        <taxon>Eukaryota</taxon>
        <taxon>Viridiplantae</taxon>
        <taxon>Streptophyta</taxon>
        <taxon>Embryophyta</taxon>
        <taxon>Tracheophyta</taxon>
        <taxon>Spermatophyta</taxon>
        <taxon>Magnoliopsida</taxon>
        <taxon>eudicotyledons</taxon>
        <taxon>Gunneridae</taxon>
        <taxon>Pentapetalae</taxon>
        <taxon>rosids</taxon>
        <taxon>fabids</taxon>
        <taxon>Cucurbitales</taxon>
        <taxon>Cucurbitaceae</taxon>
        <taxon>Benincaseae</taxon>
        <taxon>Cucumis</taxon>
    </lineage>
</organism>
<dbReference type="KEGG" id="cmo:103485458"/>
<evidence type="ECO:0000313" key="12">
    <source>
        <dbReference type="RefSeq" id="XP_008441289.1"/>
    </source>
</evidence>
<dbReference type="InterPro" id="IPR032675">
    <property type="entry name" value="LRR_dom_sf"/>
</dbReference>
<dbReference type="InParanoid" id="A0A1S3B3V0"/>
<evidence type="ECO:0000256" key="4">
    <source>
        <dbReference type="ARBA" id="ARBA00022692"/>
    </source>
</evidence>
<feature type="compositionally biased region" description="Polar residues" evidence="8">
    <location>
        <begin position="616"/>
        <end position="632"/>
    </location>
</feature>
<dbReference type="InterPro" id="IPR011009">
    <property type="entry name" value="Kinase-like_dom_sf"/>
</dbReference>
<feature type="transmembrane region" description="Helical" evidence="9">
    <location>
        <begin position="366"/>
        <end position="387"/>
    </location>
</feature>
<reference evidence="12" key="1">
    <citation type="submission" date="2025-08" db="UniProtKB">
        <authorList>
            <consortium name="RefSeq"/>
        </authorList>
    </citation>
    <scope>IDENTIFICATION</scope>
    <source>
        <tissue evidence="12">Stem</tissue>
    </source>
</reference>
<keyword evidence="5" id="KW-0677">Repeat</keyword>
<dbReference type="GeneID" id="103485458"/>
<keyword evidence="3" id="KW-0433">Leucine-rich repeat</keyword>
<dbReference type="InterPro" id="IPR008271">
    <property type="entry name" value="Ser/Thr_kinase_AS"/>
</dbReference>
<dbReference type="Proteomes" id="UP001652600">
    <property type="component" value="Chromosome 3"/>
</dbReference>
<dbReference type="GO" id="GO:0016020">
    <property type="term" value="C:membrane"/>
    <property type="evidence" value="ECO:0007669"/>
    <property type="project" value="UniProtKB-SubCell"/>
</dbReference>
<dbReference type="SUPFAM" id="SSF52058">
    <property type="entry name" value="L domain-like"/>
    <property type="match status" value="1"/>
</dbReference>
<keyword evidence="4 9" id="KW-0812">Transmembrane</keyword>
<dbReference type="InterPro" id="IPR001611">
    <property type="entry name" value="Leu-rich_rpt"/>
</dbReference>
<dbReference type="eggNOG" id="ENOG502QT84">
    <property type="taxonomic scope" value="Eukaryota"/>
</dbReference>